<dbReference type="OrthoDB" id="280334at2"/>
<proteinExistence type="inferred from homology"/>
<dbReference type="KEGG" id="cfem:HCR03_09295"/>
<evidence type="ECO:0000313" key="5">
    <source>
        <dbReference type="EMBL" id="QNK42376.1"/>
    </source>
</evidence>
<dbReference type="Pfam" id="PF03963">
    <property type="entry name" value="FlgD"/>
    <property type="match status" value="1"/>
</dbReference>
<keyword evidence="2" id="KW-1005">Bacterial flagellum biogenesis</keyword>
<evidence type="ECO:0008006" key="8">
    <source>
        <dbReference type="Google" id="ProtNLM"/>
    </source>
</evidence>
<dbReference type="AlphaFoldDB" id="A0A6N8HVN2"/>
<dbReference type="Proteomes" id="UP000515909">
    <property type="component" value="Chromosome"/>
</dbReference>
<feature type="region of interest" description="Disordered" evidence="3">
    <location>
        <begin position="148"/>
        <end position="167"/>
    </location>
</feature>
<dbReference type="GO" id="GO:0044781">
    <property type="term" value="P:bacterial-type flagellum organization"/>
    <property type="evidence" value="ECO:0007669"/>
    <property type="project" value="UniProtKB-KW"/>
</dbReference>
<evidence type="ECO:0000256" key="3">
    <source>
        <dbReference type="SAM" id="MobiDB-lite"/>
    </source>
</evidence>
<evidence type="ECO:0000256" key="1">
    <source>
        <dbReference type="ARBA" id="ARBA00010577"/>
    </source>
</evidence>
<gene>
    <name evidence="4" type="ORF">CAFE_04040</name>
    <name evidence="5" type="ORF">HCR03_09295</name>
</gene>
<evidence type="ECO:0000256" key="2">
    <source>
        <dbReference type="ARBA" id="ARBA00022795"/>
    </source>
</evidence>
<organism evidence="4 6">
    <name type="scientific">Caproicibacter fermentans</name>
    <dbReference type="NCBI Taxonomy" id="2576756"/>
    <lineage>
        <taxon>Bacteria</taxon>
        <taxon>Bacillati</taxon>
        <taxon>Bacillota</taxon>
        <taxon>Clostridia</taxon>
        <taxon>Eubacteriales</taxon>
        <taxon>Acutalibacteraceae</taxon>
        <taxon>Caproicibacter</taxon>
    </lineage>
</organism>
<keyword evidence="6" id="KW-1185">Reference proteome</keyword>
<feature type="compositionally biased region" description="Low complexity" evidence="3">
    <location>
        <begin position="148"/>
        <end position="158"/>
    </location>
</feature>
<comment type="similarity">
    <text evidence="1">Belongs to the FlgD family.</text>
</comment>
<reference evidence="5 7" key="2">
    <citation type="submission" date="2020-08" db="EMBL/GenBank/DDBJ databases">
        <title>The isolate Caproiciproducens sp. 7D4C2 produces n-caproate at mildly acidic conditions from hexoses: genome and rBOX comparison with related strains and chain-elongating bacteria.</title>
        <authorList>
            <person name="Esquivel-Elizondo S."/>
            <person name="Bagci C."/>
            <person name="Temovska M."/>
            <person name="Jeon B.S."/>
            <person name="Bessarab I."/>
            <person name="Williams R.B.H."/>
            <person name="Huson D.H."/>
            <person name="Angenent L.T."/>
        </authorList>
    </citation>
    <scope>NUCLEOTIDE SEQUENCE [LARGE SCALE GENOMIC DNA]</scope>
    <source>
        <strain evidence="5 7">7D4C2</strain>
    </source>
</reference>
<name>A0A6N8HVN2_9FIRM</name>
<dbReference type="Proteomes" id="UP000469440">
    <property type="component" value="Unassembled WGS sequence"/>
</dbReference>
<evidence type="ECO:0000313" key="4">
    <source>
        <dbReference type="EMBL" id="MVB09739.1"/>
    </source>
</evidence>
<dbReference type="EMBL" id="VWXL01000014">
    <property type="protein sequence ID" value="MVB09739.1"/>
    <property type="molecule type" value="Genomic_DNA"/>
</dbReference>
<evidence type="ECO:0000313" key="7">
    <source>
        <dbReference type="Proteomes" id="UP000515909"/>
    </source>
</evidence>
<dbReference type="EMBL" id="CP060286">
    <property type="protein sequence ID" value="QNK42376.1"/>
    <property type="molecule type" value="Genomic_DNA"/>
</dbReference>
<reference evidence="4 6" key="1">
    <citation type="submission" date="2019-09" db="EMBL/GenBank/DDBJ databases">
        <title>Genome sequence of Clostridium sp. EA1.</title>
        <authorList>
            <person name="Poehlein A."/>
            <person name="Bengelsdorf F.R."/>
            <person name="Daniel R."/>
        </authorList>
    </citation>
    <scope>NUCLEOTIDE SEQUENCE [LARGE SCALE GENOMIC DNA]</scope>
    <source>
        <strain evidence="4 6">EA1</strain>
    </source>
</reference>
<dbReference type="RefSeq" id="WP_066642823.1">
    <property type="nucleotide sequence ID" value="NZ_CP060286.1"/>
</dbReference>
<sequence length="167" mass="17515">MDNLGITGYGTLGRTYASGLESSANNSKTRNPSDSSLDMNDFLQLLAAQFQNQDVMNPTDNTEFISELAQFSSLQAMSELTTYSERQYASTLVGKTVEVGTYDTAGKYAMKKGVVESTAFGSDGCGILLEGDNTAYKLTDVVMVLNDSGSSGDSSGSGSSDGGSAEK</sequence>
<evidence type="ECO:0000313" key="6">
    <source>
        <dbReference type="Proteomes" id="UP000469440"/>
    </source>
</evidence>
<dbReference type="InterPro" id="IPR005648">
    <property type="entry name" value="FlgD"/>
</dbReference>
<accession>A0A7G8TFI5</accession>
<accession>A0A6N8HVN2</accession>
<protein>
    <recommendedName>
        <fullName evidence="8">Flagellar hook capping protein</fullName>
    </recommendedName>
</protein>